<keyword evidence="1" id="KW-0004">4Fe-4S</keyword>
<dbReference type="PANTHER" id="PTHR43498:SF1">
    <property type="entry name" value="COB--COM HETERODISULFIDE REDUCTASE IRON-SULFUR SUBUNIT A"/>
    <property type="match status" value="1"/>
</dbReference>
<comment type="caution">
    <text evidence="6">The sequence shown here is derived from an EMBL/GenBank/DDBJ whole genome shotgun (WGS) entry which is preliminary data.</text>
</comment>
<keyword evidence="2" id="KW-0479">Metal-binding</keyword>
<evidence type="ECO:0000256" key="4">
    <source>
        <dbReference type="ARBA" id="ARBA00023004"/>
    </source>
</evidence>
<dbReference type="AlphaFoldDB" id="A0A1V5T303"/>
<evidence type="ECO:0000256" key="2">
    <source>
        <dbReference type="ARBA" id="ARBA00022723"/>
    </source>
</evidence>
<protein>
    <submittedName>
        <fullName evidence="6">Ribulose-1,5-biphosphate synthetase</fullName>
    </submittedName>
</protein>
<evidence type="ECO:0000256" key="5">
    <source>
        <dbReference type="ARBA" id="ARBA00023014"/>
    </source>
</evidence>
<keyword evidence="4" id="KW-0408">Iron</keyword>
<gene>
    <name evidence="6" type="ORF">BWY41_00588</name>
</gene>
<evidence type="ECO:0000256" key="3">
    <source>
        <dbReference type="ARBA" id="ARBA00023002"/>
    </source>
</evidence>
<keyword evidence="5" id="KW-0411">Iron-sulfur</keyword>
<dbReference type="GO" id="GO:0016491">
    <property type="term" value="F:oxidoreductase activity"/>
    <property type="evidence" value="ECO:0007669"/>
    <property type="project" value="UniProtKB-KW"/>
</dbReference>
<dbReference type="InterPro" id="IPR039650">
    <property type="entry name" value="HdrA-like"/>
</dbReference>
<sequence>MPRKTFTISKDVIVIGAGPAGCAAAIASARNGAQTLLLEKNGILGGMATAGMVKPFMTSYVRNKKVIDGIFGEIVQGMHSLHAALGPFACPNFENPNKRDRVIRKNSQQDTHGTGGHITVFDPEILKYLLVVETEKAGVELLLHTLVTDAVLENKRIKNIVAETKSGRYIFTPKIVIDASGDGDVAAAAGFDYVLGREEDGVCQPVSVMYTLGGIDTERAREYILQNQDQFEWLSMPTLNEPVLPTYESKQLAGSGFFNIIAEAKAKGELELGRNQVTFFTDLRRGEWTINATRVNRINGNFVEDLTHAEKSARKQVYSLTETLRKYVPGFEDCFILASSSVIGVRESRKIIGEYVLTREDIVEGRKFTDSVCKGSFPIDIHDPFGDKGTWIELDDAYTIPYRSLIPKGADNLLVAGRCISATHDAQASTRVMPTSMAIGQAAGTAAALSLNNYIEKLPNLDIKLLQNTLKQQNVIL</sequence>
<reference evidence="6" key="1">
    <citation type="submission" date="2017-02" db="EMBL/GenBank/DDBJ databases">
        <title>Delving into the versatile metabolic prowess of the omnipresent phylum Bacteroidetes.</title>
        <authorList>
            <person name="Nobu M.K."/>
            <person name="Mei R."/>
            <person name="Narihiro T."/>
            <person name="Kuroda K."/>
            <person name="Liu W.-T."/>
        </authorList>
    </citation>
    <scope>NUCLEOTIDE SEQUENCE</scope>
    <source>
        <strain evidence="6">ADurb.Bin276</strain>
    </source>
</reference>
<dbReference type="Proteomes" id="UP000485569">
    <property type="component" value="Unassembled WGS sequence"/>
</dbReference>
<name>A0A1V5T303_9BACT</name>
<evidence type="ECO:0000256" key="1">
    <source>
        <dbReference type="ARBA" id="ARBA00022485"/>
    </source>
</evidence>
<dbReference type="GO" id="GO:0046872">
    <property type="term" value="F:metal ion binding"/>
    <property type="evidence" value="ECO:0007669"/>
    <property type="project" value="UniProtKB-KW"/>
</dbReference>
<dbReference type="InterPro" id="IPR036188">
    <property type="entry name" value="FAD/NAD-bd_sf"/>
</dbReference>
<evidence type="ECO:0000313" key="6">
    <source>
        <dbReference type="EMBL" id="OQA60612.1"/>
    </source>
</evidence>
<organism evidence="6">
    <name type="scientific">Candidatus Atribacter allofermentans</name>
    <dbReference type="NCBI Taxonomy" id="1852833"/>
    <lineage>
        <taxon>Bacteria</taxon>
        <taxon>Pseudomonadati</taxon>
        <taxon>Atribacterota</taxon>
        <taxon>Atribacteria</taxon>
        <taxon>Atribacterales</taxon>
        <taxon>Atribacteraceae</taxon>
        <taxon>Atribacter</taxon>
    </lineage>
</organism>
<dbReference type="SUPFAM" id="SSF51905">
    <property type="entry name" value="FAD/NAD(P)-binding domain"/>
    <property type="match status" value="1"/>
</dbReference>
<dbReference type="Pfam" id="PF12831">
    <property type="entry name" value="FAD_oxidored"/>
    <property type="match status" value="1"/>
</dbReference>
<keyword evidence="3" id="KW-0560">Oxidoreductase</keyword>
<dbReference type="EMBL" id="MWBQ01000035">
    <property type="protein sequence ID" value="OQA60612.1"/>
    <property type="molecule type" value="Genomic_DNA"/>
</dbReference>
<proteinExistence type="predicted"/>
<accession>A0A1V5T303</accession>
<dbReference type="GO" id="GO:0051539">
    <property type="term" value="F:4 iron, 4 sulfur cluster binding"/>
    <property type="evidence" value="ECO:0007669"/>
    <property type="project" value="UniProtKB-KW"/>
</dbReference>
<dbReference type="PANTHER" id="PTHR43498">
    <property type="entry name" value="FERREDOXIN:COB-COM HETERODISULFIDE REDUCTASE SUBUNIT A"/>
    <property type="match status" value="1"/>
</dbReference>
<dbReference type="Gene3D" id="3.50.50.60">
    <property type="entry name" value="FAD/NAD(P)-binding domain"/>
    <property type="match status" value="1"/>
</dbReference>
<dbReference type="PRINTS" id="PR00420">
    <property type="entry name" value="RNGMNOXGNASE"/>
</dbReference>